<evidence type="ECO:0000256" key="1">
    <source>
        <dbReference type="ARBA" id="ARBA00001974"/>
    </source>
</evidence>
<dbReference type="OrthoDB" id="9785276at2"/>
<dbReference type="Pfam" id="PF00732">
    <property type="entry name" value="GMC_oxred_N"/>
    <property type="match status" value="1"/>
</dbReference>
<name>A0A1I4GU90_9ACTN</name>
<dbReference type="PROSITE" id="PS00623">
    <property type="entry name" value="GMC_OXRED_1"/>
    <property type="match status" value="1"/>
</dbReference>
<dbReference type="PROSITE" id="PS00624">
    <property type="entry name" value="GMC_OXRED_2"/>
    <property type="match status" value="1"/>
</dbReference>
<dbReference type="SUPFAM" id="SSF51905">
    <property type="entry name" value="FAD/NAD(P)-binding domain"/>
    <property type="match status" value="1"/>
</dbReference>
<dbReference type="Pfam" id="PF05199">
    <property type="entry name" value="GMC_oxred_C"/>
    <property type="match status" value="1"/>
</dbReference>
<keyword evidence="3 5" id="KW-0285">Flavoprotein</keyword>
<reference evidence="8 9" key="1">
    <citation type="submission" date="2016-10" db="EMBL/GenBank/DDBJ databases">
        <authorList>
            <person name="de Groot N.N."/>
        </authorList>
    </citation>
    <scope>NUCLEOTIDE SEQUENCE [LARGE SCALE GENOMIC DNA]</scope>
    <source>
        <strain evidence="8 9">DSM 45317</strain>
    </source>
</reference>
<evidence type="ECO:0000259" key="7">
    <source>
        <dbReference type="PROSITE" id="PS00624"/>
    </source>
</evidence>
<evidence type="ECO:0000256" key="2">
    <source>
        <dbReference type="ARBA" id="ARBA00010790"/>
    </source>
</evidence>
<evidence type="ECO:0000256" key="5">
    <source>
        <dbReference type="RuleBase" id="RU003968"/>
    </source>
</evidence>
<feature type="domain" description="Glucose-methanol-choline oxidoreductase N-terminal" evidence="7">
    <location>
        <begin position="271"/>
        <end position="285"/>
    </location>
</feature>
<feature type="domain" description="Glucose-methanol-choline oxidoreductase N-terminal" evidence="6">
    <location>
        <begin position="98"/>
        <end position="121"/>
    </location>
</feature>
<evidence type="ECO:0000256" key="4">
    <source>
        <dbReference type="ARBA" id="ARBA00022827"/>
    </source>
</evidence>
<dbReference type="RefSeq" id="WP_091326287.1">
    <property type="nucleotide sequence ID" value="NZ_FOSW01000009.1"/>
</dbReference>
<dbReference type="InterPro" id="IPR007867">
    <property type="entry name" value="GMC_OxRtase_C"/>
</dbReference>
<proteinExistence type="inferred from homology"/>
<evidence type="ECO:0000313" key="9">
    <source>
        <dbReference type="Proteomes" id="UP000199152"/>
    </source>
</evidence>
<protein>
    <submittedName>
        <fullName evidence="8">Choline dehydrogenase</fullName>
    </submittedName>
</protein>
<dbReference type="GO" id="GO:0050660">
    <property type="term" value="F:flavin adenine dinucleotide binding"/>
    <property type="evidence" value="ECO:0007669"/>
    <property type="project" value="InterPro"/>
</dbReference>
<keyword evidence="9" id="KW-1185">Reference proteome</keyword>
<dbReference type="EMBL" id="FOSW01000009">
    <property type="protein sequence ID" value="SFL33535.1"/>
    <property type="molecule type" value="Genomic_DNA"/>
</dbReference>
<dbReference type="Gene3D" id="3.30.560.10">
    <property type="entry name" value="Glucose Oxidase, domain 3"/>
    <property type="match status" value="1"/>
</dbReference>
<evidence type="ECO:0000259" key="6">
    <source>
        <dbReference type="PROSITE" id="PS00623"/>
    </source>
</evidence>
<dbReference type="SUPFAM" id="SSF54373">
    <property type="entry name" value="FAD-linked reductases, C-terminal domain"/>
    <property type="match status" value="1"/>
</dbReference>
<dbReference type="InParanoid" id="A0A1I4GU90"/>
<dbReference type="Proteomes" id="UP000199152">
    <property type="component" value="Unassembled WGS sequence"/>
</dbReference>
<dbReference type="InterPro" id="IPR000172">
    <property type="entry name" value="GMC_OxRdtase_N"/>
</dbReference>
<dbReference type="PANTHER" id="PTHR11552">
    <property type="entry name" value="GLUCOSE-METHANOL-CHOLINE GMC OXIDOREDUCTASE"/>
    <property type="match status" value="1"/>
</dbReference>
<comment type="similarity">
    <text evidence="2 5">Belongs to the GMC oxidoreductase family.</text>
</comment>
<dbReference type="GO" id="GO:0016614">
    <property type="term" value="F:oxidoreductase activity, acting on CH-OH group of donors"/>
    <property type="evidence" value="ECO:0007669"/>
    <property type="project" value="InterPro"/>
</dbReference>
<evidence type="ECO:0000313" key="8">
    <source>
        <dbReference type="EMBL" id="SFL33535.1"/>
    </source>
</evidence>
<dbReference type="Gene3D" id="3.50.50.60">
    <property type="entry name" value="FAD/NAD(P)-binding domain"/>
    <property type="match status" value="1"/>
</dbReference>
<dbReference type="InterPro" id="IPR012132">
    <property type="entry name" value="GMC_OxRdtase"/>
</dbReference>
<gene>
    <name evidence="8" type="ORF">SAMN04488085_109184</name>
</gene>
<comment type="cofactor">
    <cofactor evidence="1">
        <name>FAD</name>
        <dbReference type="ChEBI" id="CHEBI:57692"/>
    </cofactor>
</comment>
<dbReference type="PIRSF" id="PIRSF000137">
    <property type="entry name" value="Alcohol_oxidase"/>
    <property type="match status" value="1"/>
</dbReference>
<dbReference type="FunCoup" id="A0A1I4GU90">
    <property type="interactions" value="97"/>
</dbReference>
<dbReference type="InterPro" id="IPR036188">
    <property type="entry name" value="FAD/NAD-bd_sf"/>
</dbReference>
<sequence>MSAASRGRDGHGGSPAEDREEFDVVVVGAGSAGCALAARLSEDPALRVLLLEAGGSDDVLEVKVPAALYKVWRTRRDWNYTTEPQPGLGGRRLFWPRGKLLGGSSSINAMIYMRGGRCDYDEWAQLTGDESWSYEHVLPLFRRMEDNARGADRFHGVGGPLRVEDPRSPHPWSRAAVQSAIAAGHPRNDDFNGAAQEGAGLYQLTQRRGRRWSAADAYLRPALGRPNLTVRTGALTTRVLVSGGRATGVEYRRSGRVHVAHAAAEVVLAGGAVNSPQLLMLSGIGPGAHLREVGVDVVHDLPGVGGGLQDHPLVPTIWHTRSGKSLFRAESPAGYAQWFAARRGPLSSNLAEAGLFTRSRPDLPAPDLQYHFLPVKFWRQAEVDPDVDAFTAAAVLVHVHSRGTVRLRSADPTWAPAIDAGYLTDERDLDALVCGVEKAREIAATGPLAAVLAEEWSPGGTVRGRDALRQSVKDTLESLYHPVSSCRMGVDEDAVVDPQLRVHGIEGLRVADASVMPTLVRGNTNAPTMMIAERAADLIAGRSVDPTLTRTA</sequence>
<dbReference type="PROSITE" id="PS51257">
    <property type="entry name" value="PROKAR_LIPOPROTEIN"/>
    <property type="match status" value="1"/>
</dbReference>
<keyword evidence="4 5" id="KW-0274">FAD</keyword>
<dbReference type="STRING" id="504800.SAMN04488085_109184"/>
<accession>A0A1I4GU90</accession>
<evidence type="ECO:0000256" key="3">
    <source>
        <dbReference type="ARBA" id="ARBA00022630"/>
    </source>
</evidence>
<dbReference type="PANTHER" id="PTHR11552:SF147">
    <property type="entry name" value="CHOLINE DEHYDROGENASE, MITOCHONDRIAL"/>
    <property type="match status" value="1"/>
</dbReference>
<organism evidence="8 9">
    <name type="scientific">Geodermatophilus ruber</name>
    <dbReference type="NCBI Taxonomy" id="504800"/>
    <lineage>
        <taxon>Bacteria</taxon>
        <taxon>Bacillati</taxon>
        <taxon>Actinomycetota</taxon>
        <taxon>Actinomycetes</taxon>
        <taxon>Geodermatophilales</taxon>
        <taxon>Geodermatophilaceae</taxon>
        <taxon>Geodermatophilus</taxon>
    </lineage>
</organism>
<dbReference type="AlphaFoldDB" id="A0A1I4GU90"/>